<evidence type="ECO:0000313" key="2">
    <source>
        <dbReference type="EMBL" id="MBW72301.1"/>
    </source>
</evidence>
<sequence>MTFQCWPNLLLLLLLLRLMRYYRSRLPYPVLQLSSFHRACGSALLNRAPMHHRPAIHRSCGFAVRSSVAAEVAARPHSNRRSSLDVAHRRFVG</sequence>
<feature type="signal peptide" evidence="1">
    <location>
        <begin position="1"/>
        <end position="24"/>
    </location>
</feature>
<evidence type="ECO:0000256" key="1">
    <source>
        <dbReference type="SAM" id="SignalP"/>
    </source>
</evidence>
<reference evidence="2" key="1">
    <citation type="submission" date="2018-01" db="EMBL/GenBank/DDBJ databases">
        <title>An insight into the sialome of Amazonian anophelines.</title>
        <authorList>
            <person name="Ribeiro J.M."/>
            <person name="Scarpassa V."/>
            <person name="Calvo E."/>
        </authorList>
    </citation>
    <scope>NUCLEOTIDE SEQUENCE</scope>
</reference>
<proteinExistence type="predicted"/>
<keyword evidence="1" id="KW-0732">Signal</keyword>
<name>A0A2M4D476_ANODA</name>
<accession>A0A2M4D476</accession>
<organism evidence="2">
    <name type="scientific">Anopheles darlingi</name>
    <name type="common">Mosquito</name>
    <dbReference type="NCBI Taxonomy" id="43151"/>
    <lineage>
        <taxon>Eukaryota</taxon>
        <taxon>Metazoa</taxon>
        <taxon>Ecdysozoa</taxon>
        <taxon>Arthropoda</taxon>
        <taxon>Hexapoda</taxon>
        <taxon>Insecta</taxon>
        <taxon>Pterygota</taxon>
        <taxon>Neoptera</taxon>
        <taxon>Endopterygota</taxon>
        <taxon>Diptera</taxon>
        <taxon>Nematocera</taxon>
        <taxon>Culicoidea</taxon>
        <taxon>Culicidae</taxon>
        <taxon>Anophelinae</taxon>
        <taxon>Anopheles</taxon>
    </lineage>
</organism>
<dbReference type="EMBL" id="GGFL01008123">
    <property type="protein sequence ID" value="MBW72301.1"/>
    <property type="molecule type" value="Transcribed_RNA"/>
</dbReference>
<protein>
    <submittedName>
        <fullName evidence="2">Putative secreted protein</fullName>
    </submittedName>
</protein>
<dbReference type="AlphaFoldDB" id="A0A2M4D476"/>
<feature type="chain" id="PRO_5014623755" evidence="1">
    <location>
        <begin position="25"/>
        <end position="93"/>
    </location>
</feature>